<evidence type="ECO:0000313" key="3">
    <source>
        <dbReference type="Proteomes" id="UP000024635"/>
    </source>
</evidence>
<keyword evidence="1" id="KW-0472">Membrane</keyword>
<keyword evidence="1" id="KW-0812">Transmembrane</keyword>
<sequence length="195" mass="21866">MPKEVEPLQNFFGIFRVIVSSLAALLVSILFIVVYVALSELHRELAVDVHAALRVSSELITADLVESVFWMLDGTVAGICLFLILERSLLCLVVSGELVHQNLDEDVTYKGYQLGLISVWCFSMRGAEPCGFTSILFNNFLSRARCCFFCSACFTKRRGNSEKKRGQKTRRIVANVYVTTRNAFINGSSFGRRGY</sequence>
<reference evidence="3" key="1">
    <citation type="journal article" date="2015" name="Nat. Genet.">
        <title>The genome and transcriptome of the zoonotic hookworm Ancylostoma ceylanicum identify infection-specific gene families.</title>
        <authorList>
            <person name="Schwarz E.M."/>
            <person name="Hu Y."/>
            <person name="Antoshechkin I."/>
            <person name="Miller M.M."/>
            <person name="Sternberg P.W."/>
            <person name="Aroian R.V."/>
        </authorList>
    </citation>
    <scope>NUCLEOTIDE SEQUENCE</scope>
    <source>
        <strain evidence="3">HY135</strain>
    </source>
</reference>
<gene>
    <name evidence="2" type="primary">Acey_s0710.g1731</name>
    <name evidence="2" type="ORF">Y032_0710g1731</name>
</gene>
<proteinExistence type="predicted"/>
<organism evidence="2 3">
    <name type="scientific">Ancylostoma ceylanicum</name>
    <dbReference type="NCBI Taxonomy" id="53326"/>
    <lineage>
        <taxon>Eukaryota</taxon>
        <taxon>Metazoa</taxon>
        <taxon>Ecdysozoa</taxon>
        <taxon>Nematoda</taxon>
        <taxon>Chromadorea</taxon>
        <taxon>Rhabditida</taxon>
        <taxon>Rhabditina</taxon>
        <taxon>Rhabditomorpha</taxon>
        <taxon>Strongyloidea</taxon>
        <taxon>Ancylostomatidae</taxon>
        <taxon>Ancylostomatinae</taxon>
        <taxon>Ancylostoma</taxon>
    </lineage>
</organism>
<evidence type="ECO:0000313" key="2">
    <source>
        <dbReference type="EMBL" id="EYC38559.1"/>
    </source>
</evidence>
<comment type="caution">
    <text evidence="2">The sequence shown here is derived from an EMBL/GenBank/DDBJ whole genome shotgun (WGS) entry which is preliminary data.</text>
</comment>
<name>A0A016WFJ0_9BILA</name>
<protein>
    <submittedName>
        <fullName evidence="2">Uncharacterized protein</fullName>
    </submittedName>
</protein>
<dbReference type="EMBL" id="JARK01000310">
    <property type="protein sequence ID" value="EYC38559.1"/>
    <property type="molecule type" value="Genomic_DNA"/>
</dbReference>
<dbReference type="AlphaFoldDB" id="A0A016WFJ0"/>
<accession>A0A016WFJ0</accession>
<dbReference type="OrthoDB" id="5870615at2759"/>
<keyword evidence="1" id="KW-1133">Transmembrane helix</keyword>
<evidence type="ECO:0000256" key="1">
    <source>
        <dbReference type="SAM" id="Phobius"/>
    </source>
</evidence>
<feature type="transmembrane region" description="Helical" evidence="1">
    <location>
        <begin position="12"/>
        <end position="38"/>
    </location>
</feature>
<keyword evidence="3" id="KW-1185">Reference proteome</keyword>
<dbReference type="Proteomes" id="UP000024635">
    <property type="component" value="Unassembled WGS sequence"/>
</dbReference>